<proteinExistence type="predicted"/>
<evidence type="ECO:0000313" key="1">
    <source>
        <dbReference type="EMBL" id="MEQ2226568.1"/>
    </source>
</evidence>
<protein>
    <submittedName>
        <fullName evidence="1">Uncharacterized protein</fullName>
    </submittedName>
</protein>
<accession>A0ABV0T4D1</accession>
<sequence>MKYKSVSSAISSMPLNCILNVVQVLTLNTVTHRCIEGTLHLVGPFVAEYWTICALMDVTMLFSVIGHFVPQDSLLLQIPAGTAADRTERRSSDVTVGYITYSETFQLCFQVG</sequence>
<gene>
    <name evidence="1" type="ORF">ILYODFUR_028683</name>
</gene>
<reference evidence="1 2" key="1">
    <citation type="submission" date="2021-06" db="EMBL/GenBank/DDBJ databases">
        <authorList>
            <person name="Palmer J.M."/>
        </authorList>
    </citation>
    <scope>NUCLEOTIDE SEQUENCE [LARGE SCALE GENOMIC DNA]</scope>
    <source>
        <strain evidence="2">if_2019</strain>
        <tissue evidence="1">Muscle</tissue>
    </source>
</reference>
<organism evidence="1 2">
    <name type="scientific">Ilyodon furcidens</name>
    <name type="common">goldbreast splitfin</name>
    <dbReference type="NCBI Taxonomy" id="33524"/>
    <lineage>
        <taxon>Eukaryota</taxon>
        <taxon>Metazoa</taxon>
        <taxon>Chordata</taxon>
        <taxon>Craniata</taxon>
        <taxon>Vertebrata</taxon>
        <taxon>Euteleostomi</taxon>
        <taxon>Actinopterygii</taxon>
        <taxon>Neopterygii</taxon>
        <taxon>Teleostei</taxon>
        <taxon>Neoteleostei</taxon>
        <taxon>Acanthomorphata</taxon>
        <taxon>Ovalentaria</taxon>
        <taxon>Atherinomorphae</taxon>
        <taxon>Cyprinodontiformes</taxon>
        <taxon>Goodeidae</taxon>
        <taxon>Ilyodon</taxon>
    </lineage>
</organism>
<dbReference type="EMBL" id="JAHRIQ010015545">
    <property type="protein sequence ID" value="MEQ2226568.1"/>
    <property type="molecule type" value="Genomic_DNA"/>
</dbReference>
<keyword evidence="2" id="KW-1185">Reference proteome</keyword>
<name>A0ABV0T4D1_9TELE</name>
<comment type="caution">
    <text evidence="1">The sequence shown here is derived from an EMBL/GenBank/DDBJ whole genome shotgun (WGS) entry which is preliminary data.</text>
</comment>
<dbReference type="Proteomes" id="UP001482620">
    <property type="component" value="Unassembled WGS sequence"/>
</dbReference>
<evidence type="ECO:0000313" key="2">
    <source>
        <dbReference type="Proteomes" id="UP001482620"/>
    </source>
</evidence>